<evidence type="ECO:0000313" key="4">
    <source>
        <dbReference type="Proteomes" id="UP000823388"/>
    </source>
</evidence>
<gene>
    <name evidence="2" type="ORF">PVAP13_3NG153301</name>
    <name evidence="3" type="ORF">PVAP13_3NG153302</name>
</gene>
<dbReference type="EMBL" id="CM029042">
    <property type="protein sequence ID" value="KAG2619968.1"/>
    <property type="molecule type" value="Genomic_DNA"/>
</dbReference>
<reference evidence="3" key="1">
    <citation type="submission" date="2020-05" db="EMBL/GenBank/DDBJ databases">
        <title>WGS assembly of Panicum virgatum.</title>
        <authorList>
            <person name="Lovell J.T."/>
            <person name="Jenkins J."/>
            <person name="Shu S."/>
            <person name="Juenger T.E."/>
            <person name="Schmutz J."/>
        </authorList>
    </citation>
    <scope>NUCLEOTIDE SEQUENCE</scope>
    <source>
        <strain evidence="3">AP13</strain>
    </source>
</reference>
<sequence length="127" mass="13588">MRSRDYLAPLYRITHNSQSCSVEAAVAAAEGGVRDEAAPGLAHEGGADEARGISRLEAEEDFGDEVVHQLRQRPTAAVAEKDTISGLADAADCRLQRRHAAGLGYHRRDAEGFGGRGAPTTRSQVLY</sequence>
<accession>A0A8T0UHI5</accession>
<evidence type="ECO:0000313" key="3">
    <source>
        <dbReference type="EMBL" id="KAG2619969.1"/>
    </source>
</evidence>
<dbReference type="AlphaFoldDB" id="A0A8T0UHI5"/>
<dbReference type="Proteomes" id="UP000823388">
    <property type="component" value="Chromosome 3N"/>
</dbReference>
<keyword evidence="4" id="KW-1185">Reference proteome</keyword>
<comment type="caution">
    <text evidence="3">The sequence shown here is derived from an EMBL/GenBank/DDBJ whole genome shotgun (WGS) entry which is preliminary data.</text>
</comment>
<feature type="region of interest" description="Disordered" evidence="1">
    <location>
        <begin position="107"/>
        <end position="127"/>
    </location>
</feature>
<protein>
    <submittedName>
        <fullName evidence="3">Uncharacterized protein</fullName>
    </submittedName>
</protein>
<evidence type="ECO:0000313" key="2">
    <source>
        <dbReference type="EMBL" id="KAG2619968.1"/>
    </source>
</evidence>
<organism evidence="3 4">
    <name type="scientific">Panicum virgatum</name>
    <name type="common">Blackwell switchgrass</name>
    <dbReference type="NCBI Taxonomy" id="38727"/>
    <lineage>
        <taxon>Eukaryota</taxon>
        <taxon>Viridiplantae</taxon>
        <taxon>Streptophyta</taxon>
        <taxon>Embryophyta</taxon>
        <taxon>Tracheophyta</taxon>
        <taxon>Spermatophyta</taxon>
        <taxon>Magnoliopsida</taxon>
        <taxon>Liliopsida</taxon>
        <taxon>Poales</taxon>
        <taxon>Poaceae</taxon>
        <taxon>PACMAD clade</taxon>
        <taxon>Panicoideae</taxon>
        <taxon>Panicodae</taxon>
        <taxon>Paniceae</taxon>
        <taxon>Panicinae</taxon>
        <taxon>Panicum</taxon>
        <taxon>Panicum sect. Hiantes</taxon>
    </lineage>
</organism>
<dbReference type="EMBL" id="CM029042">
    <property type="protein sequence ID" value="KAG2619969.1"/>
    <property type="molecule type" value="Genomic_DNA"/>
</dbReference>
<name>A0A8T0UHI5_PANVG</name>
<evidence type="ECO:0000256" key="1">
    <source>
        <dbReference type="SAM" id="MobiDB-lite"/>
    </source>
</evidence>
<proteinExistence type="predicted"/>